<evidence type="ECO:0000313" key="3">
    <source>
        <dbReference type="Proteomes" id="UP000039865"/>
    </source>
</evidence>
<feature type="compositionally biased region" description="Polar residues" evidence="1">
    <location>
        <begin position="271"/>
        <end position="290"/>
    </location>
</feature>
<accession>A0A078AW52</accession>
<evidence type="ECO:0000313" key="2">
    <source>
        <dbReference type="EMBL" id="CDW86374.1"/>
    </source>
</evidence>
<protein>
    <submittedName>
        <fullName evidence="2">Uncharacterized protein</fullName>
    </submittedName>
</protein>
<dbReference type="InParanoid" id="A0A078AW52"/>
<feature type="compositionally biased region" description="Basic and acidic residues" evidence="1">
    <location>
        <begin position="315"/>
        <end position="337"/>
    </location>
</feature>
<dbReference type="EMBL" id="CCKQ01014592">
    <property type="protein sequence ID" value="CDW86374.1"/>
    <property type="molecule type" value="Genomic_DNA"/>
</dbReference>
<name>A0A078AW52_STYLE</name>
<feature type="region of interest" description="Disordered" evidence="1">
    <location>
        <begin position="315"/>
        <end position="362"/>
    </location>
</feature>
<dbReference type="AlphaFoldDB" id="A0A078AW52"/>
<feature type="region of interest" description="Disordered" evidence="1">
    <location>
        <begin position="269"/>
        <end position="290"/>
    </location>
</feature>
<dbReference type="Proteomes" id="UP000039865">
    <property type="component" value="Unassembled WGS sequence"/>
</dbReference>
<gene>
    <name evidence="2" type="primary">Contig14618.g15569</name>
    <name evidence="2" type="ORF">STYLEM_15468</name>
</gene>
<organism evidence="2 3">
    <name type="scientific">Stylonychia lemnae</name>
    <name type="common">Ciliate</name>
    <dbReference type="NCBI Taxonomy" id="5949"/>
    <lineage>
        <taxon>Eukaryota</taxon>
        <taxon>Sar</taxon>
        <taxon>Alveolata</taxon>
        <taxon>Ciliophora</taxon>
        <taxon>Intramacronucleata</taxon>
        <taxon>Spirotrichea</taxon>
        <taxon>Stichotrichia</taxon>
        <taxon>Sporadotrichida</taxon>
        <taxon>Oxytrichidae</taxon>
        <taxon>Stylonychinae</taxon>
        <taxon>Stylonychia</taxon>
    </lineage>
</organism>
<proteinExistence type="predicted"/>
<sequence>MNDQMARNAQIRRNDWINTVQNNPDFSQSKIRKFILIFLAYQHGSILTKHPSLYEFRAKSDKANICNKKYETTVLRAKRLESEHKEAILEKLEYRQDDPLRKYFYRSRQNLNEIQPPVMRYQPRDKMERIKQTIDTNHRVNLEQLNNKMLHFPVFNEDERSKWLTKNGISMDGFKVEKTALWKEIDNNNEAGQMPFQGGLQEIADKLTIRPRMIHKEISQNPFSSVIAKDPWRNKLIQSNSLRSMKTIRASLDCLKQKNNVTFTLPELKIPSSNKGQTQSNDVSLSKSSDGAKNQFFTQSNQNFFIGGAPKVDVSKLKPENNNKNEQETDRSIRTDQLETNTVIQKDTPERKNIHTQSSKKKLKVLKAHRKIVDMGEGYNHTNKNNLHQTQQIKQIFTEWQDNPHLNIQNNDISAFNESYNRNHSTKIEKLTDQHFNKKIYDQKLYFQSAQQKVAREKTHIYEQEKTFDSIKKMQNTFNITDNMFSQSSPSVREYNLKSKRMSVEDLKSEMQKQHLHEYLSQSLIKKTKLTDLANESLSNNNQNQNETTNMTSNISKSNVMRPSQSYKILPGVSPITKDMQSEDNSVLIKLDKTNSNDYSQIRSPNNRYNVMAKLQKPKHLQSTAQLGLNNHNSTNSLIEEKPLDLYKRKKAVAQMLDHFFK</sequence>
<evidence type="ECO:0000256" key="1">
    <source>
        <dbReference type="SAM" id="MobiDB-lite"/>
    </source>
</evidence>
<keyword evidence="3" id="KW-1185">Reference proteome</keyword>
<reference evidence="2 3" key="1">
    <citation type="submission" date="2014-06" db="EMBL/GenBank/DDBJ databases">
        <authorList>
            <person name="Swart Estienne"/>
        </authorList>
    </citation>
    <scope>NUCLEOTIDE SEQUENCE [LARGE SCALE GENOMIC DNA]</scope>
    <source>
        <strain evidence="2 3">130c</strain>
    </source>
</reference>